<dbReference type="Pfam" id="PF01432">
    <property type="entry name" value="Peptidase_M3"/>
    <property type="match status" value="1"/>
</dbReference>
<keyword evidence="2 6" id="KW-0479">Metal-binding</keyword>
<dbReference type="Gene3D" id="1.10.1370.30">
    <property type="match status" value="1"/>
</dbReference>
<keyword evidence="4 6" id="KW-0862">Zinc</keyword>
<proteinExistence type="inferred from homology"/>
<name>A0ABW0YH17_9GAMM</name>
<dbReference type="InterPro" id="IPR034006">
    <property type="entry name" value="M3B_PepF_2"/>
</dbReference>
<evidence type="ECO:0000256" key="4">
    <source>
        <dbReference type="ARBA" id="ARBA00022833"/>
    </source>
</evidence>
<keyword evidence="10" id="KW-1185">Reference proteome</keyword>
<evidence type="ECO:0000256" key="6">
    <source>
        <dbReference type="RuleBase" id="RU003435"/>
    </source>
</evidence>
<dbReference type="Proteomes" id="UP001596132">
    <property type="component" value="Unassembled WGS sequence"/>
</dbReference>
<evidence type="ECO:0000256" key="1">
    <source>
        <dbReference type="ARBA" id="ARBA00022670"/>
    </source>
</evidence>
<evidence type="ECO:0000256" key="3">
    <source>
        <dbReference type="ARBA" id="ARBA00022801"/>
    </source>
</evidence>
<sequence>MQQPLYPQQWQNQHIYPSLDSAVLEADMSLARASLDELGVVIGTLATVRGQADALLGLLREVRQRAQRIRNIGWNIAVLAACNGSQDAREPLAKQLASRARALNADLFKTLAPVEDLMLGLPTAEFEQLMQDPLLGEEDYRLRHERRLQDQRLPVEAEQLVIGLGTDGLHGWGNLYNDLVGKMRLSIDGKERGLAEASNLLSSPDRALRREAFDAISAAWEGEQEAVAAILNALNGWRLELARQRGKVRLLDALDLSCHQSHIERATLDTLMAETYRARGLGQRALALMAERLGIDELGPEDLFAPPPAATSREIPFEEAINIIAAAFTRFDPEMGDFARMMAERGWIDAAPTPNRRTGAYCTKFADPVEPRVFITYAGTMDNVITLAHELGHAWHNWLIRDLPMSQRSYPMTLAETASIFAETLVRSALFELADGVEQRQAIAWAEADGAATFLVNIPARFDFEQALVAARGQGYVSAARLSALTDEAWGRWYEGSLARYHPLFWAAKAHFSIAGFGFYNYPYLFGYLFSLGVYHQLMSRKAAGETDVAQAYRALLRDTGRMSAEALVEKHLGQDIREAAFWQGSLALVEDAVKRFEHLCR</sequence>
<comment type="similarity">
    <text evidence="6">Belongs to the peptidase M3 family.</text>
</comment>
<dbReference type="PANTHER" id="PTHR34217">
    <property type="entry name" value="METAL-DEPENDENT CARBOXYPEPTIDASE"/>
    <property type="match status" value="1"/>
</dbReference>
<feature type="domain" description="Peptidase M3A/M3B catalytic" evidence="7">
    <location>
        <begin position="200"/>
        <end position="582"/>
    </location>
</feature>
<keyword evidence="5 6" id="KW-0482">Metalloprotease</keyword>
<keyword evidence="3 6" id="KW-0378">Hydrolase</keyword>
<dbReference type="GO" id="GO:0016787">
    <property type="term" value="F:hydrolase activity"/>
    <property type="evidence" value="ECO:0007669"/>
    <property type="project" value="UniProtKB-KW"/>
</dbReference>
<dbReference type="SUPFAM" id="SSF55486">
    <property type="entry name" value="Metalloproteases ('zincins'), catalytic domain"/>
    <property type="match status" value="1"/>
</dbReference>
<protein>
    <submittedName>
        <fullName evidence="9">M3 family oligoendopeptidase</fullName>
        <ecNumber evidence="9">3.4.-.-</ecNumber>
    </submittedName>
</protein>
<evidence type="ECO:0000313" key="10">
    <source>
        <dbReference type="Proteomes" id="UP001596132"/>
    </source>
</evidence>
<keyword evidence="1 6" id="KW-0645">Protease</keyword>
<comment type="cofactor">
    <cofactor evidence="6">
        <name>Zn(2+)</name>
        <dbReference type="ChEBI" id="CHEBI:29105"/>
    </cofactor>
    <text evidence="6">Binds 1 zinc ion.</text>
</comment>
<dbReference type="RefSeq" id="WP_042642535.1">
    <property type="nucleotide sequence ID" value="NZ_CDDF01000012.1"/>
</dbReference>
<dbReference type="EC" id="3.4.-.-" evidence="9"/>
<evidence type="ECO:0000256" key="2">
    <source>
        <dbReference type="ARBA" id="ARBA00022723"/>
    </source>
</evidence>
<dbReference type="PANTHER" id="PTHR34217:SF1">
    <property type="entry name" value="CARBOXYPEPTIDASE 1"/>
    <property type="match status" value="1"/>
</dbReference>
<organism evidence="9 10">
    <name type="scientific">Aeromonas eucrenophila</name>
    <dbReference type="NCBI Taxonomy" id="649"/>
    <lineage>
        <taxon>Bacteria</taxon>
        <taxon>Pseudomonadati</taxon>
        <taxon>Pseudomonadota</taxon>
        <taxon>Gammaproteobacteria</taxon>
        <taxon>Aeromonadales</taxon>
        <taxon>Aeromonadaceae</taxon>
        <taxon>Aeromonas</taxon>
    </lineage>
</organism>
<dbReference type="EMBL" id="JBHSPP010000017">
    <property type="protein sequence ID" value="MFC5707964.1"/>
    <property type="molecule type" value="Genomic_DNA"/>
</dbReference>
<dbReference type="InterPro" id="IPR001567">
    <property type="entry name" value="Pept_M3A_M3B_dom"/>
</dbReference>
<gene>
    <name evidence="9" type="ORF">ACFPVW_18280</name>
</gene>
<evidence type="ECO:0000256" key="5">
    <source>
        <dbReference type="ARBA" id="ARBA00023049"/>
    </source>
</evidence>
<evidence type="ECO:0000259" key="8">
    <source>
        <dbReference type="Pfam" id="PF08439"/>
    </source>
</evidence>
<dbReference type="InterPro" id="IPR001333">
    <property type="entry name" value="Peptidase_M32_Taq"/>
</dbReference>
<dbReference type="Pfam" id="PF08439">
    <property type="entry name" value="Peptidase_M3_N"/>
    <property type="match status" value="1"/>
</dbReference>
<feature type="domain" description="Oligopeptidase F N-terminal" evidence="8">
    <location>
        <begin position="119"/>
        <end position="184"/>
    </location>
</feature>
<evidence type="ECO:0000313" key="9">
    <source>
        <dbReference type="EMBL" id="MFC5707964.1"/>
    </source>
</evidence>
<comment type="caution">
    <text evidence="9">The sequence shown here is derived from an EMBL/GenBank/DDBJ whole genome shotgun (WGS) entry which is preliminary data.</text>
</comment>
<dbReference type="CDD" id="cd09607">
    <property type="entry name" value="M3B_PepF"/>
    <property type="match status" value="1"/>
</dbReference>
<dbReference type="InterPro" id="IPR013647">
    <property type="entry name" value="OligopepF_N_dom"/>
</dbReference>
<accession>A0ABW0YH17</accession>
<reference evidence="10" key="1">
    <citation type="journal article" date="2019" name="Int. J. Syst. Evol. Microbiol.">
        <title>The Global Catalogue of Microorganisms (GCM) 10K type strain sequencing project: providing services to taxonomists for standard genome sequencing and annotation.</title>
        <authorList>
            <consortium name="The Broad Institute Genomics Platform"/>
            <consortium name="The Broad Institute Genome Sequencing Center for Infectious Disease"/>
            <person name="Wu L."/>
            <person name="Ma J."/>
        </authorList>
    </citation>
    <scope>NUCLEOTIDE SEQUENCE [LARGE SCALE GENOMIC DNA]</scope>
    <source>
        <strain evidence="10">KCTC 15012</strain>
    </source>
</reference>
<evidence type="ECO:0000259" key="7">
    <source>
        <dbReference type="Pfam" id="PF01432"/>
    </source>
</evidence>